<dbReference type="OrthoDB" id="648310at2759"/>
<organism evidence="1">
    <name type="scientific">Triticum aestivum</name>
    <name type="common">Wheat</name>
    <dbReference type="NCBI Taxonomy" id="4565"/>
    <lineage>
        <taxon>Eukaryota</taxon>
        <taxon>Viridiplantae</taxon>
        <taxon>Streptophyta</taxon>
        <taxon>Embryophyta</taxon>
        <taxon>Tracheophyta</taxon>
        <taxon>Spermatophyta</taxon>
        <taxon>Magnoliopsida</taxon>
        <taxon>Liliopsida</taxon>
        <taxon>Poales</taxon>
        <taxon>Poaceae</taxon>
        <taxon>BOP clade</taxon>
        <taxon>Pooideae</taxon>
        <taxon>Triticodae</taxon>
        <taxon>Triticeae</taxon>
        <taxon>Triticinae</taxon>
        <taxon>Triticum</taxon>
    </lineage>
</organism>
<name>A0A9R1II74_WHEAT</name>
<dbReference type="EMBL" id="CM022227">
    <property type="protein sequence ID" value="KAF7084079.1"/>
    <property type="molecule type" value="Genomic_DNA"/>
</dbReference>
<dbReference type="AlphaFoldDB" id="A0A9R1II74"/>
<gene>
    <name evidence="1" type="ORF">CFC21_087766</name>
</gene>
<dbReference type="Proteomes" id="UP000815260">
    <property type="component" value="Chromosome 6B"/>
</dbReference>
<dbReference type="Gramene" id="TraesWEE_scaffold_027561_01G000200.1">
    <property type="protein sequence ID" value="TraesWEE_scaffold_027561_01G000200.1"/>
    <property type="gene ID" value="TraesWEE_scaffold_027561_01G000200"/>
</dbReference>
<accession>A0A9R1II74</accession>
<feature type="non-terminal residue" evidence="1">
    <location>
        <position position="1"/>
    </location>
</feature>
<sequence>TQFEVSKQNSILDLIDPYRILWKAVFDESRMYGLEGDLSYLSRSTLQYGVKKQKK</sequence>
<proteinExistence type="predicted"/>
<dbReference type="Gramene" id="TraesROB_scaffold_179767_01G000200.1">
    <property type="protein sequence ID" value="TraesROB_scaffold_179767_01G000200.1"/>
    <property type="gene ID" value="TraesROB_scaffold_179767_01G000200"/>
</dbReference>
<protein>
    <submittedName>
        <fullName evidence="1">Uncharacterized protein</fullName>
    </submittedName>
</protein>
<reference evidence="1" key="1">
    <citation type="journal article" date="2017" name="Gigascience">
        <title>The first near-complete assembly of the hexaploid bread wheat genome, Triticum aestivum.</title>
        <authorList>
            <person name="Zimin A.V."/>
            <person name="Puiu D."/>
            <person name="Hall R."/>
            <person name="Kingan S."/>
            <person name="Clavijo B.J."/>
            <person name="Salzberg S.L."/>
        </authorList>
    </citation>
    <scope>NUCLEOTIDE SEQUENCE</scope>
    <source>
        <tissue evidence="1">Leaf</tissue>
    </source>
</reference>
<comment type="caution">
    <text evidence="1">The sequence shown here is derived from an EMBL/GenBank/DDBJ whole genome shotgun (WGS) entry which is preliminary data.</text>
</comment>
<evidence type="ECO:0000313" key="1">
    <source>
        <dbReference type="EMBL" id="KAF7084079.1"/>
    </source>
</evidence>
<dbReference type="Gramene" id="TraesCAD_scaffold_025977_01G000200.1">
    <property type="protein sequence ID" value="TraesCAD_scaffold_025977_01G000200.1"/>
    <property type="gene ID" value="TraesCAD_scaffold_025977_01G000200"/>
</dbReference>
<dbReference type="Gramene" id="TraesCLE_scaffold_015368_01G000200.1">
    <property type="protein sequence ID" value="TraesCLE_scaffold_015368_01G000200.1"/>
    <property type="gene ID" value="TraesCLE_scaffold_015368_01G000200"/>
</dbReference>
<reference evidence="1" key="2">
    <citation type="submission" date="2020-03" db="EMBL/GenBank/DDBJ databases">
        <title>The second near-complete assembly of the hexaploid bread wheat (Triticum aestivum) genome.</title>
        <authorList>
            <person name="Zimin A.V."/>
            <person name="Puiu D."/>
            <person name="Shumante A."/>
            <person name="Alonge M."/>
            <person name="Salzberg S.L."/>
        </authorList>
    </citation>
    <scope>NUCLEOTIDE SEQUENCE</scope>
    <source>
        <tissue evidence="1">Leaf</tissue>
    </source>
</reference>